<keyword evidence="2" id="KW-1185">Reference proteome</keyword>
<dbReference type="SMART" id="SM00855">
    <property type="entry name" value="PGAM"/>
    <property type="match status" value="1"/>
</dbReference>
<dbReference type="InterPro" id="IPR013078">
    <property type="entry name" value="His_Pase_superF_clade-1"/>
</dbReference>
<dbReference type="Gene3D" id="3.40.50.1240">
    <property type="entry name" value="Phosphoglycerate mutase-like"/>
    <property type="match status" value="1"/>
</dbReference>
<dbReference type="AlphaFoldDB" id="A0A6L5Z4W6"/>
<dbReference type="InterPro" id="IPR029033">
    <property type="entry name" value="His_PPase_superfam"/>
</dbReference>
<dbReference type="CDD" id="cd07067">
    <property type="entry name" value="HP_PGM_like"/>
    <property type="match status" value="1"/>
</dbReference>
<dbReference type="PANTHER" id="PTHR47623:SF1">
    <property type="entry name" value="OS09G0287300 PROTEIN"/>
    <property type="match status" value="1"/>
</dbReference>
<dbReference type="Proteomes" id="UP000474957">
    <property type="component" value="Unassembled WGS sequence"/>
</dbReference>
<sequence length="169" mass="18284">MKTLILMRHAKASRPEGVGDFDRPLSDRGAEAARAVGAWLRENGHLPQKALVSNAARTRETWEALGLEDDCPLRLAKELYDAASGQVLGTISRQEANVLLVIGHNPSIESLATYLLREETVPRELAKWKPGTCAVIEFDIADWKSVAATPGRLVDYATPRGLGVAAGAE</sequence>
<name>A0A6L5Z4W6_9RHOB</name>
<protein>
    <submittedName>
        <fullName evidence="1">Histidine phosphatase family protein</fullName>
    </submittedName>
</protein>
<comment type="caution">
    <text evidence="1">The sequence shown here is derived from an EMBL/GenBank/DDBJ whole genome shotgun (WGS) entry which is preliminary data.</text>
</comment>
<organism evidence="1 2">
    <name type="scientific">Halovulum marinum</name>
    <dbReference type="NCBI Taxonomy" id="2662447"/>
    <lineage>
        <taxon>Bacteria</taxon>
        <taxon>Pseudomonadati</taxon>
        <taxon>Pseudomonadota</taxon>
        <taxon>Alphaproteobacteria</taxon>
        <taxon>Rhodobacterales</taxon>
        <taxon>Paracoccaceae</taxon>
        <taxon>Halovulum</taxon>
    </lineage>
</organism>
<proteinExistence type="predicted"/>
<reference evidence="1 2" key="1">
    <citation type="submission" date="2019-10" db="EMBL/GenBank/DDBJ databases">
        <title>Cognatihalovulum marinum gen. nov. sp. nov., a new member of the family Rhodobacteraceae isolated from deep seawater of the Northwest Indian Ocean.</title>
        <authorList>
            <person name="Ruan C."/>
            <person name="Wang J."/>
            <person name="Zheng X."/>
            <person name="Song L."/>
            <person name="Zhu Y."/>
            <person name="Huang Y."/>
            <person name="Lu Z."/>
            <person name="Du W."/>
            <person name="Huang L."/>
            <person name="Dai X."/>
        </authorList>
    </citation>
    <scope>NUCLEOTIDE SEQUENCE [LARGE SCALE GENOMIC DNA]</scope>
    <source>
        <strain evidence="1 2">2CG4</strain>
    </source>
</reference>
<evidence type="ECO:0000313" key="1">
    <source>
        <dbReference type="EMBL" id="MSU91611.1"/>
    </source>
</evidence>
<dbReference type="RefSeq" id="WP_154448943.1">
    <property type="nucleotide sequence ID" value="NZ_WIND01000022.1"/>
</dbReference>
<accession>A0A6L5Z4W6</accession>
<dbReference type="EMBL" id="WIND01000022">
    <property type="protein sequence ID" value="MSU91611.1"/>
    <property type="molecule type" value="Genomic_DNA"/>
</dbReference>
<dbReference type="Pfam" id="PF00300">
    <property type="entry name" value="His_Phos_1"/>
    <property type="match status" value="1"/>
</dbReference>
<dbReference type="PANTHER" id="PTHR47623">
    <property type="entry name" value="OS09G0287300 PROTEIN"/>
    <property type="match status" value="1"/>
</dbReference>
<evidence type="ECO:0000313" key="2">
    <source>
        <dbReference type="Proteomes" id="UP000474957"/>
    </source>
</evidence>
<dbReference type="SUPFAM" id="SSF53254">
    <property type="entry name" value="Phosphoglycerate mutase-like"/>
    <property type="match status" value="1"/>
</dbReference>
<gene>
    <name evidence="1" type="ORF">GE300_18695</name>
</gene>